<sequence>MPTYDHDSRLRDDACPGAVRLHPAEDGGLARIRVPGGRLTADQLRSVATAAHELGQQHIELTSRGNMQVRGLRDDAGEELARRLSASGLLPSVPHERVRNILGSPLSGCDRIGLVDVQPLVTDLDDRVCGDPELTALSGRFLFAFDDGRGDVAGLGADVSVIAVGPHEAALLLAGTDTGLRTPPASAAAVMHVAARAFLAEREAQDSGAWRLAELDRGSPRVTARVRAVLDGTEHPLRQGAPLPDLPAPESTVPAGAIEGVDGQVTLATVVPLGRLSGEQAAALADVASAGAGEIRLTPWRGALIPFMLDPARKHMSTVERAGLVTDPMSPWIGVTACTGRPGCGKALADVQTDAARALPLMPRGKAVHWAGCARRCGVPRGDVVDVVATEGGYQVSHGGQVRTHNGNIDDAATAVAASRRE</sequence>
<dbReference type="Gene3D" id="3.30.413.10">
    <property type="entry name" value="Sulfite Reductase Hemoprotein, domain 1"/>
    <property type="match status" value="2"/>
</dbReference>
<evidence type="ECO:0000259" key="7">
    <source>
        <dbReference type="Pfam" id="PF03460"/>
    </source>
</evidence>
<protein>
    <submittedName>
        <fullName evidence="8">Precorrin-3B synthase</fullName>
    </submittedName>
</protein>
<accession>A0A561V803</accession>
<dbReference type="Gene3D" id="3.90.480.10">
    <property type="entry name" value="Sulfite Reductase Hemoprotein,Domain 2"/>
    <property type="match status" value="1"/>
</dbReference>
<dbReference type="SUPFAM" id="SSF55124">
    <property type="entry name" value="Nitrite/Sulfite reductase N-terminal domain-like"/>
    <property type="match status" value="2"/>
</dbReference>
<evidence type="ECO:0000256" key="5">
    <source>
        <dbReference type="ARBA" id="ARBA00023004"/>
    </source>
</evidence>
<evidence type="ECO:0000313" key="8">
    <source>
        <dbReference type="EMBL" id="TWG07742.1"/>
    </source>
</evidence>
<dbReference type="InterPro" id="IPR045854">
    <property type="entry name" value="NO2/SO3_Rdtase_4Fe4S_sf"/>
</dbReference>
<feature type="domain" description="Nitrite/Sulfite reductase ferredoxin-like" evidence="7">
    <location>
        <begin position="22"/>
        <end position="85"/>
    </location>
</feature>
<keyword evidence="6" id="KW-0411">Iron-sulfur</keyword>
<evidence type="ECO:0000256" key="1">
    <source>
        <dbReference type="ARBA" id="ARBA00022485"/>
    </source>
</evidence>
<dbReference type="InterPro" id="IPR012798">
    <property type="entry name" value="Cbl_synth_CobG-like"/>
</dbReference>
<reference evidence="8 9" key="1">
    <citation type="submission" date="2019-06" db="EMBL/GenBank/DDBJ databases">
        <title>Sequencing the genomes of 1000 actinobacteria strains.</title>
        <authorList>
            <person name="Klenk H.-P."/>
        </authorList>
    </citation>
    <scope>NUCLEOTIDE SEQUENCE [LARGE SCALE GENOMIC DNA]</scope>
    <source>
        <strain evidence="8 9">DSM 46699</strain>
    </source>
</reference>
<dbReference type="PANTHER" id="PTHR32439">
    <property type="entry name" value="FERREDOXIN--NITRITE REDUCTASE, CHLOROPLASTIC"/>
    <property type="match status" value="1"/>
</dbReference>
<name>A0A561V803_9PSEU</name>
<proteinExistence type="predicted"/>
<dbReference type="GO" id="GO:0051539">
    <property type="term" value="F:4 iron, 4 sulfur cluster binding"/>
    <property type="evidence" value="ECO:0007669"/>
    <property type="project" value="UniProtKB-KW"/>
</dbReference>
<dbReference type="GO" id="GO:0046872">
    <property type="term" value="F:metal ion binding"/>
    <property type="evidence" value="ECO:0007669"/>
    <property type="project" value="UniProtKB-KW"/>
</dbReference>
<keyword evidence="2" id="KW-0349">Heme</keyword>
<keyword evidence="5" id="KW-0408">Iron</keyword>
<dbReference type="GO" id="GO:0016491">
    <property type="term" value="F:oxidoreductase activity"/>
    <property type="evidence" value="ECO:0007669"/>
    <property type="project" value="UniProtKB-KW"/>
</dbReference>
<keyword evidence="1" id="KW-0004">4Fe-4S</keyword>
<organism evidence="8 9">
    <name type="scientific">Saccharopolyspora dendranthemae</name>
    <dbReference type="NCBI Taxonomy" id="1181886"/>
    <lineage>
        <taxon>Bacteria</taxon>
        <taxon>Bacillati</taxon>
        <taxon>Actinomycetota</taxon>
        <taxon>Actinomycetes</taxon>
        <taxon>Pseudonocardiales</taxon>
        <taxon>Pseudonocardiaceae</taxon>
        <taxon>Saccharopolyspora</taxon>
    </lineage>
</organism>
<dbReference type="OrthoDB" id="105450at2"/>
<dbReference type="AlphaFoldDB" id="A0A561V803"/>
<feature type="domain" description="Nitrite/Sulfite reductase ferredoxin-like" evidence="7">
    <location>
        <begin position="262"/>
        <end position="306"/>
    </location>
</feature>
<dbReference type="PANTHER" id="PTHR32439:SF9">
    <property type="entry name" value="BLR3264 PROTEIN"/>
    <property type="match status" value="1"/>
</dbReference>
<dbReference type="Proteomes" id="UP000316184">
    <property type="component" value="Unassembled WGS sequence"/>
</dbReference>
<keyword evidence="9" id="KW-1185">Reference proteome</keyword>
<evidence type="ECO:0000256" key="6">
    <source>
        <dbReference type="ARBA" id="ARBA00023014"/>
    </source>
</evidence>
<dbReference type="InterPro" id="IPR051329">
    <property type="entry name" value="NIR_SIR_4Fe-4S"/>
</dbReference>
<dbReference type="EMBL" id="VIWX01000001">
    <property type="protein sequence ID" value="TWG07742.1"/>
    <property type="molecule type" value="Genomic_DNA"/>
</dbReference>
<keyword evidence="3" id="KW-0479">Metal-binding</keyword>
<evidence type="ECO:0000313" key="9">
    <source>
        <dbReference type="Proteomes" id="UP000316184"/>
    </source>
</evidence>
<dbReference type="Pfam" id="PF03460">
    <property type="entry name" value="NIR_SIR_ferr"/>
    <property type="match status" value="2"/>
</dbReference>
<comment type="caution">
    <text evidence="8">The sequence shown here is derived from an EMBL/GenBank/DDBJ whole genome shotgun (WGS) entry which is preliminary data.</text>
</comment>
<dbReference type="NCBIfam" id="TIGR02435">
    <property type="entry name" value="CobG"/>
    <property type="match status" value="1"/>
</dbReference>
<evidence type="ECO:0000256" key="2">
    <source>
        <dbReference type="ARBA" id="ARBA00022617"/>
    </source>
</evidence>
<keyword evidence="4" id="KW-0560">Oxidoreductase</keyword>
<dbReference type="RefSeq" id="WP_145736028.1">
    <property type="nucleotide sequence ID" value="NZ_VIWX01000001.1"/>
</dbReference>
<dbReference type="SUPFAM" id="SSF56014">
    <property type="entry name" value="Nitrite and sulphite reductase 4Fe-4S domain-like"/>
    <property type="match status" value="2"/>
</dbReference>
<evidence type="ECO:0000256" key="3">
    <source>
        <dbReference type="ARBA" id="ARBA00022723"/>
    </source>
</evidence>
<gene>
    <name evidence="8" type="ORF">FHU35_11361</name>
</gene>
<dbReference type="InterPro" id="IPR036136">
    <property type="entry name" value="Nit/Sulf_reduc_fer-like_dom_sf"/>
</dbReference>
<dbReference type="InterPro" id="IPR005117">
    <property type="entry name" value="NiRdtase/SiRdtase_haem-b_fer"/>
</dbReference>
<evidence type="ECO:0000256" key="4">
    <source>
        <dbReference type="ARBA" id="ARBA00023002"/>
    </source>
</evidence>